<dbReference type="SMART" id="SM01052">
    <property type="entry name" value="CAP_GLY"/>
    <property type="match status" value="1"/>
</dbReference>
<dbReference type="Pfam" id="PF01302">
    <property type="entry name" value="CAP_GLY"/>
    <property type="match status" value="1"/>
</dbReference>
<dbReference type="EnsemblMetazoa" id="SMAR007149-RA">
    <property type="protein sequence ID" value="SMAR007149-PA"/>
    <property type="gene ID" value="SMAR007149"/>
</dbReference>
<keyword evidence="5 10" id="KW-0547">Nucleotide-binding</keyword>
<dbReference type="SUPFAM" id="SSF49879">
    <property type="entry name" value="SMAD/FHA domain"/>
    <property type="match status" value="1"/>
</dbReference>
<feature type="region of interest" description="Disordered" evidence="12">
    <location>
        <begin position="1692"/>
        <end position="1725"/>
    </location>
</feature>
<dbReference type="Pfam" id="PF16183">
    <property type="entry name" value="Kinesin_assoc"/>
    <property type="match status" value="1"/>
</dbReference>
<dbReference type="eggNOG" id="KOG0241">
    <property type="taxonomic scope" value="Eukaryota"/>
</dbReference>
<evidence type="ECO:0000256" key="6">
    <source>
        <dbReference type="ARBA" id="ARBA00022840"/>
    </source>
</evidence>
<dbReference type="PANTHER" id="PTHR47117">
    <property type="entry name" value="STAR-RELATED LIPID TRANSFER PROTEIN 9"/>
    <property type="match status" value="1"/>
</dbReference>
<dbReference type="FunFam" id="2.30.30.190:FF:000014">
    <property type="entry name" value="Uncharacterized protein, isoform E"/>
    <property type="match status" value="1"/>
</dbReference>
<feature type="region of interest" description="Disordered" evidence="12">
    <location>
        <begin position="1849"/>
        <end position="1877"/>
    </location>
</feature>
<dbReference type="InterPro" id="IPR000253">
    <property type="entry name" value="FHA_dom"/>
</dbReference>
<feature type="region of interest" description="Disordered" evidence="12">
    <location>
        <begin position="1385"/>
        <end position="1418"/>
    </location>
</feature>
<keyword evidence="3" id="KW-0597">Phosphoprotein</keyword>
<comment type="subcellular location">
    <subcellularLocation>
        <location evidence="1">Cytoplasm</location>
        <location evidence="1">Cytoskeleton</location>
    </subcellularLocation>
</comment>
<dbReference type="Gene3D" id="6.10.250.2520">
    <property type="match status" value="1"/>
</dbReference>
<dbReference type="Pfam" id="PF12473">
    <property type="entry name" value="DUF3694"/>
    <property type="match status" value="2"/>
</dbReference>
<dbReference type="FunFam" id="2.60.200.20:FF:000002">
    <property type="entry name" value="Kinesin family member 13A"/>
    <property type="match status" value="1"/>
</dbReference>
<dbReference type="PROSITE" id="PS50245">
    <property type="entry name" value="CAP_GLY_2"/>
    <property type="match status" value="1"/>
</dbReference>
<accession>T1J0U1</accession>
<dbReference type="GO" id="GO:0008017">
    <property type="term" value="F:microtubule binding"/>
    <property type="evidence" value="ECO:0007669"/>
    <property type="project" value="InterPro"/>
</dbReference>
<dbReference type="EMBL" id="AFFK01020674">
    <property type="status" value="NOT_ANNOTATED_CDS"/>
    <property type="molecule type" value="Genomic_DNA"/>
</dbReference>
<dbReference type="InterPro" id="IPR032405">
    <property type="entry name" value="Kinesin_assoc"/>
</dbReference>
<feature type="compositionally biased region" description="Polar residues" evidence="12">
    <location>
        <begin position="1387"/>
        <end position="1405"/>
    </location>
</feature>
<evidence type="ECO:0000256" key="12">
    <source>
        <dbReference type="SAM" id="MobiDB-lite"/>
    </source>
</evidence>
<evidence type="ECO:0000256" key="2">
    <source>
        <dbReference type="ARBA" id="ARBA00022490"/>
    </source>
</evidence>
<keyword evidence="9" id="KW-0206">Cytoskeleton</keyword>
<dbReference type="CDD" id="cd22706">
    <property type="entry name" value="FHA_KIF13"/>
    <property type="match status" value="1"/>
</dbReference>
<evidence type="ECO:0000256" key="10">
    <source>
        <dbReference type="PROSITE-ProRule" id="PRU00283"/>
    </source>
</evidence>
<dbReference type="InterPro" id="IPR027417">
    <property type="entry name" value="P-loop_NTPase"/>
</dbReference>
<evidence type="ECO:0000256" key="11">
    <source>
        <dbReference type="SAM" id="Coils"/>
    </source>
</evidence>
<evidence type="ECO:0000256" key="8">
    <source>
        <dbReference type="ARBA" id="ARBA00023175"/>
    </source>
</evidence>
<dbReference type="Gene3D" id="3.40.850.10">
    <property type="entry name" value="Kinesin motor domain"/>
    <property type="match status" value="1"/>
</dbReference>
<dbReference type="InterPro" id="IPR036961">
    <property type="entry name" value="Kinesin_motor_dom_sf"/>
</dbReference>
<dbReference type="Gene3D" id="2.30.30.190">
    <property type="entry name" value="CAP Gly-rich-like domain"/>
    <property type="match status" value="1"/>
</dbReference>
<reference evidence="15" key="2">
    <citation type="submission" date="2015-02" db="UniProtKB">
        <authorList>
            <consortium name="EnsemblMetazoa"/>
        </authorList>
    </citation>
    <scope>IDENTIFICATION</scope>
</reference>
<evidence type="ECO:0000259" key="14">
    <source>
        <dbReference type="PROSITE" id="PS50245"/>
    </source>
</evidence>
<name>T1J0U1_STRMM</name>
<feature type="region of interest" description="Disordered" evidence="12">
    <location>
        <begin position="1641"/>
        <end position="1662"/>
    </location>
</feature>
<feature type="compositionally biased region" description="Low complexity" evidence="12">
    <location>
        <begin position="1693"/>
        <end position="1710"/>
    </location>
</feature>
<feature type="compositionally biased region" description="Polar residues" evidence="12">
    <location>
        <begin position="1652"/>
        <end position="1661"/>
    </location>
</feature>
<keyword evidence="7 11" id="KW-0175">Coiled coil</keyword>
<dbReference type="Gene3D" id="2.60.200.20">
    <property type="match status" value="1"/>
</dbReference>
<reference evidence="16" key="1">
    <citation type="submission" date="2011-05" db="EMBL/GenBank/DDBJ databases">
        <authorList>
            <person name="Richards S.R."/>
            <person name="Qu J."/>
            <person name="Jiang H."/>
            <person name="Jhangiani S.N."/>
            <person name="Agravi P."/>
            <person name="Goodspeed R."/>
            <person name="Gross S."/>
            <person name="Mandapat C."/>
            <person name="Jackson L."/>
            <person name="Mathew T."/>
            <person name="Pu L."/>
            <person name="Thornton R."/>
            <person name="Saada N."/>
            <person name="Wilczek-Boney K.B."/>
            <person name="Lee S."/>
            <person name="Kovar C."/>
            <person name="Wu Y."/>
            <person name="Scherer S.E."/>
            <person name="Worley K.C."/>
            <person name="Muzny D.M."/>
            <person name="Gibbs R."/>
        </authorList>
    </citation>
    <scope>NUCLEOTIDE SEQUENCE</scope>
    <source>
        <strain evidence="16">Brora</strain>
    </source>
</reference>
<dbReference type="HOGENOM" id="CLU_001485_29_0_1"/>
<evidence type="ECO:0000259" key="13">
    <source>
        <dbReference type="PROSITE" id="PS50067"/>
    </source>
</evidence>
<dbReference type="InterPro" id="IPR019821">
    <property type="entry name" value="Kinesin_motor_CS"/>
</dbReference>
<dbReference type="SUPFAM" id="SSF52540">
    <property type="entry name" value="P-loop containing nucleoside triphosphate hydrolases"/>
    <property type="match status" value="1"/>
</dbReference>
<comment type="similarity">
    <text evidence="10">Belongs to the TRAFAC class myosin-kinesin ATPase superfamily. Kinesin family.</text>
</comment>
<dbReference type="GO" id="GO:0003777">
    <property type="term" value="F:microtubule motor activity"/>
    <property type="evidence" value="ECO:0007669"/>
    <property type="project" value="InterPro"/>
</dbReference>
<evidence type="ECO:0000256" key="1">
    <source>
        <dbReference type="ARBA" id="ARBA00004245"/>
    </source>
</evidence>
<dbReference type="InterPro" id="IPR022164">
    <property type="entry name" value="Kinesin-like"/>
</dbReference>
<keyword evidence="6 10" id="KW-0067">ATP-binding</keyword>
<dbReference type="GO" id="GO:0005524">
    <property type="term" value="F:ATP binding"/>
    <property type="evidence" value="ECO:0007669"/>
    <property type="project" value="UniProtKB-UniRule"/>
</dbReference>
<dbReference type="Pfam" id="PF00498">
    <property type="entry name" value="FHA"/>
    <property type="match status" value="1"/>
</dbReference>
<dbReference type="Proteomes" id="UP000014500">
    <property type="component" value="Unassembled WGS sequence"/>
</dbReference>
<dbReference type="PROSITE" id="PS50067">
    <property type="entry name" value="KINESIN_MOTOR_2"/>
    <property type="match status" value="1"/>
</dbReference>
<dbReference type="InterPro" id="IPR022140">
    <property type="entry name" value="Kinesin-like_KIF1-typ"/>
</dbReference>
<dbReference type="FunFam" id="3.40.850.10:FF:000010">
    <property type="entry name" value="Kinesin family member 13A"/>
    <property type="match status" value="1"/>
</dbReference>
<evidence type="ECO:0000256" key="9">
    <source>
        <dbReference type="ARBA" id="ARBA00023212"/>
    </source>
</evidence>
<dbReference type="InterPro" id="IPR036859">
    <property type="entry name" value="CAP-Gly_dom_sf"/>
</dbReference>
<feature type="binding site" evidence="10">
    <location>
        <begin position="99"/>
        <end position="106"/>
    </location>
    <ligand>
        <name>ATP</name>
        <dbReference type="ChEBI" id="CHEBI:30616"/>
    </ligand>
</feature>
<evidence type="ECO:0000256" key="3">
    <source>
        <dbReference type="ARBA" id="ARBA00022553"/>
    </source>
</evidence>
<keyword evidence="16" id="KW-1185">Reference proteome</keyword>
<dbReference type="InterPro" id="IPR008984">
    <property type="entry name" value="SMAD_FHA_dom_sf"/>
</dbReference>
<keyword evidence="2" id="KW-0963">Cytoplasm</keyword>
<evidence type="ECO:0008006" key="17">
    <source>
        <dbReference type="Google" id="ProtNLM"/>
    </source>
</evidence>
<dbReference type="GO" id="GO:0007018">
    <property type="term" value="P:microtubule-based movement"/>
    <property type="evidence" value="ECO:0007669"/>
    <property type="project" value="InterPro"/>
</dbReference>
<feature type="domain" description="CAP-Gly" evidence="14">
    <location>
        <begin position="1761"/>
        <end position="1803"/>
    </location>
</feature>
<dbReference type="OMA" id="GQENHNL"/>
<dbReference type="PhylomeDB" id="T1J0U1"/>
<dbReference type="GO" id="GO:0005874">
    <property type="term" value="C:microtubule"/>
    <property type="evidence" value="ECO:0007669"/>
    <property type="project" value="UniProtKB-KW"/>
</dbReference>
<feature type="domain" description="Kinesin motor" evidence="13">
    <location>
        <begin position="4"/>
        <end position="349"/>
    </location>
</feature>
<dbReference type="GO" id="GO:0005737">
    <property type="term" value="C:cytoplasm"/>
    <property type="evidence" value="ECO:0007669"/>
    <property type="project" value="UniProtKB-ARBA"/>
</dbReference>
<dbReference type="PRINTS" id="PR00380">
    <property type="entry name" value="KINESINHEAVY"/>
</dbReference>
<feature type="coiled-coil region" evidence="11">
    <location>
        <begin position="589"/>
        <end position="616"/>
    </location>
</feature>
<dbReference type="SMART" id="SM00129">
    <property type="entry name" value="KISc"/>
    <property type="match status" value="1"/>
</dbReference>
<dbReference type="Pfam" id="PF12423">
    <property type="entry name" value="KIF1B"/>
    <property type="match status" value="1"/>
</dbReference>
<sequence>MSDKVKVAVRVRPFNRREIELGTKCVVEMAKKQTFLCHPSTEKGESHKQPKNFAFDHCFWSVSENHTSYAGQDKIYENVGTDILDNAFAGYNSCIFAYGQTGSGKSYTMLGSHENKGIIPRLCDALFERMFKNDDAFLSYKVEVSYMEIYNEKVYDLLDPKGTKQTLRVREHNILGPYVDGLSVLAISSYQDIDNVMREGNKSRTVAATNMNSESSRSHAVFNIILTQILTDPASGVSGEKVAKLSLVDLAGSERAVKTGAVGERLKEGSNINKSLTTLGLVISKLADHSSGKSKDKFVPYRDSVLTWLLKDNLGGNSRTVMVATISPASDNYEETLSTLRYADRAKRIINHAVINEDPNARIIIELRAELKMLKDQLINATMQEDIHEKLYESEKLMKELSQTWEEKLHRTELIHQERQQTLEKMGISVQASGIRVEQNKYYLVNLNADPSLNELLVYYLKDKTLVGRPDAPVENDIQLSGLGIMPEHCVIIVDASDLYIEPLDGARTCVNGSVVKSKTLLRHGDRVLWGNNHFFRVNCPKLSISNEVQNEVGDTPSRPIDYEFAREELMMKEMSNDPIQAAMKALERQHEEDKQGALEKQRQMYEKQLQMLRNQMSPSTPYAPYAGFDPLGLGKLTPSTPTVQLRVEQWAQERCVSLRNECMVAYPYVLDELFKKSLAKLREDILKANALVREANCLAIEMGKQTEFGVTLQIPAANLTPNRKKSAFVSEPAILVKRKKKPSHVWSMEKLENKLIDMRDMYNECKEKGTMKEVQSKVNDPFYESQENHNLIGVANVYLTILFHDVVLSYHVPIISQQGEVAGRLHVEVCRIAEYFPDRCINYDNESALSVGSQITCRISIKQAIGLPPSLSNFVFCQYNFWGHSEVTVVPPKIDPDYSDTSNERDSLSFKFDHTKEFTISATEEFVEHCSDGALSIEVWGHQSAGFGSSRSAVDLDSQLLRSHSLADRWSELTRKIDMLVEIHELNEQGEYAPVEVIFKPENLTGGIYQLRQGQQRRIIVKVKPVQNSGTLPLICEAISSVAIGGVVARNKLQKGLDSYQDEDLASLREKWSDALIRRREHLDEQIKKIINKKDKNDQDIEREQNLIDQWVSLTEERNAVLFPGPKSGIPGEPAEGEPIPGMEKHMPVLFLDLSADDMSLMNNSDGIRVAGSNSILPKEHGTKLFNLPIVKYCEKDISACAAWDSSIHDSIHLNRITSADERIYLILKATVRLSHPATMELVLRKRLGINVYKRQTLTDRIKKRIVRQEAITVTGISYEIVSSIPKASEELEDREYLAQLAASGEDSNASDGESYIEKYTRGVSAVESILTLDKLRQEVAVKELLAAQGRSLRKTASVPNISNLLRMESPSGRLEEQFRAESIGDISSSNNDQHSRQRSNSLTKENKPNPPFIAQPAQPIKAVKPMRTLLEEQYQREVKPLLEINSEAMDEEIDDEESLDLKQKVVLPLQIAETEEEFCEFESFKATSGQGGSNATETPVEVNQNETKMTPSMVSSGYSSQAVSSNTLSSDDSLSLRSISVDEIQEIDKIQIIGSQTVTEKVNKQVDEESTFLESNSHRDSVEDVHNFGLMQQMEEITDKEDESTSAHTISGESTMQFEVENLSVENNISAVEVLQQETNTTDKVEEPESSSTLQNSSIKLREKKEKRDFSAHRASFPLAVDWEANKVESDLQTSDDSNDSSTERSSSVPYGLDDGSNSFGSEADLRRITESPLPNWMQMGESILVRPYNYSGIISFIGPTAFASGVWIGVELDMSSGKNDGSVKNVRYFACRPRHGLFVRPDKLLLDKHGRGIRARQSASFDFENDDSYGKLRRTKSKGDVLSKSSIDISSNHLRRSRSRGDGLQEKKNSPLIK</sequence>
<dbReference type="STRING" id="126957.T1J0U1"/>
<dbReference type="GO" id="GO:0008104">
    <property type="term" value="P:intracellular protein localization"/>
    <property type="evidence" value="ECO:0007669"/>
    <property type="project" value="UniProtKB-ARBA"/>
</dbReference>
<dbReference type="InterPro" id="IPR001752">
    <property type="entry name" value="Kinesin_motor_dom"/>
</dbReference>
<evidence type="ECO:0000256" key="7">
    <source>
        <dbReference type="ARBA" id="ARBA00023054"/>
    </source>
</evidence>
<keyword evidence="8 10" id="KW-0505">Motor protein</keyword>
<evidence type="ECO:0000256" key="5">
    <source>
        <dbReference type="ARBA" id="ARBA00022741"/>
    </source>
</evidence>
<organism evidence="15 16">
    <name type="scientific">Strigamia maritima</name>
    <name type="common">European centipede</name>
    <name type="synonym">Geophilus maritimus</name>
    <dbReference type="NCBI Taxonomy" id="126957"/>
    <lineage>
        <taxon>Eukaryota</taxon>
        <taxon>Metazoa</taxon>
        <taxon>Ecdysozoa</taxon>
        <taxon>Arthropoda</taxon>
        <taxon>Myriapoda</taxon>
        <taxon>Chilopoda</taxon>
        <taxon>Pleurostigmophora</taxon>
        <taxon>Geophilomorpha</taxon>
        <taxon>Linotaeniidae</taxon>
        <taxon>Strigamia</taxon>
    </lineage>
</organism>
<protein>
    <recommendedName>
        <fullName evidence="17">Kinesin-like protein KIF13A</fullName>
    </recommendedName>
</protein>
<dbReference type="SUPFAM" id="SSF74924">
    <property type="entry name" value="Cap-Gly domain"/>
    <property type="match status" value="1"/>
</dbReference>
<evidence type="ECO:0000313" key="16">
    <source>
        <dbReference type="Proteomes" id="UP000014500"/>
    </source>
</evidence>
<keyword evidence="4" id="KW-0493">Microtubule</keyword>
<dbReference type="Pfam" id="PF00225">
    <property type="entry name" value="Kinesin"/>
    <property type="match status" value="1"/>
</dbReference>
<evidence type="ECO:0000313" key="15">
    <source>
        <dbReference type="EnsemblMetazoa" id="SMAR007149-PA"/>
    </source>
</evidence>
<dbReference type="SMART" id="SM00240">
    <property type="entry name" value="FHA"/>
    <property type="match status" value="1"/>
</dbReference>
<dbReference type="CDD" id="cd01365">
    <property type="entry name" value="KISc_KIF1A_KIF1B"/>
    <property type="match status" value="1"/>
</dbReference>
<evidence type="ECO:0000256" key="4">
    <source>
        <dbReference type="ARBA" id="ARBA00022701"/>
    </source>
</evidence>
<proteinExistence type="inferred from homology"/>
<dbReference type="PROSITE" id="PS00411">
    <property type="entry name" value="KINESIN_MOTOR_1"/>
    <property type="match status" value="1"/>
</dbReference>
<feature type="compositionally biased region" description="Basic and acidic residues" evidence="12">
    <location>
        <begin position="1862"/>
        <end position="1877"/>
    </location>
</feature>
<dbReference type="InterPro" id="IPR000938">
    <property type="entry name" value="CAP-Gly_domain"/>
</dbReference>